<dbReference type="PANTHER" id="PTHR47026">
    <property type="entry name" value="PIGMENTOSA GTPASE REGULATOR-LIKE PROTEIN, PUTATIVE-RELATED"/>
    <property type="match status" value="1"/>
</dbReference>
<evidence type="ECO:0000256" key="1">
    <source>
        <dbReference type="SAM" id="Coils"/>
    </source>
</evidence>
<dbReference type="AlphaFoldDB" id="A0AAD2CY65"/>
<evidence type="ECO:0000313" key="3">
    <source>
        <dbReference type="EMBL" id="CAI2374374.1"/>
    </source>
</evidence>
<dbReference type="PANTHER" id="PTHR47026:SF2">
    <property type="entry name" value="FLAGELLAR ASSOCIATED PROTEIN"/>
    <property type="match status" value="1"/>
</dbReference>
<feature type="coiled-coil region" evidence="1">
    <location>
        <begin position="66"/>
        <end position="109"/>
    </location>
</feature>
<keyword evidence="4" id="KW-1185">Reference proteome</keyword>
<gene>
    <name evidence="3" type="ORF">ECRASSUSDP1_LOCUS15726</name>
</gene>
<protein>
    <submittedName>
        <fullName evidence="3">Uncharacterized protein</fullName>
    </submittedName>
</protein>
<feature type="region of interest" description="Disordered" evidence="2">
    <location>
        <begin position="275"/>
        <end position="325"/>
    </location>
</feature>
<dbReference type="EMBL" id="CAMPGE010015770">
    <property type="protein sequence ID" value="CAI2374374.1"/>
    <property type="molecule type" value="Genomic_DNA"/>
</dbReference>
<organism evidence="3 4">
    <name type="scientific">Euplotes crassus</name>
    <dbReference type="NCBI Taxonomy" id="5936"/>
    <lineage>
        <taxon>Eukaryota</taxon>
        <taxon>Sar</taxon>
        <taxon>Alveolata</taxon>
        <taxon>Ciliophora</taxon>
        <taxon>Intramacronucleata</taxon>
        <taxon>Spirotrichea</taxon>
        <taxon>Hypotrichia</taxon>
        <taxon>Euplotida</taxon>
        <taxon>Euplotidae</taxon>
        <taxon>Moneuplotes</taxon>
    </lineage>
</organism>
<feature type="compositionally biased region" description="Basic and acidic residues" evidence="2">
    <location>
        <begin position="27"/>
        <end position="36"/>
    </location>
</feature>
<reference evidence="3" key="1">
    <citation type="submission" date="2023-07" db="EMBL/GenBank/DDBJ databases">
        <authorList>
            <consortium name="AG Swart"/>
            <person name="Singh M."/>
            <person name="Singh A."/>
            <person name="Seah K."/>
            <person name="Emmerich C."/>
        </authorList>
    </citation>
    <scope>NUCLEOTIDE SEQUENCE</scope>
    <source>
        <strain evidence="3">DP1</strain>
    </source>
</reference>
<feature type="region of interest" description="Disordered" evidence="2">
    <location>
        <begin position="1"/>
        <end position="48"/>
    </location>
</feature>
<name>A0AAD2CY65_EUPCR</name>
<feature type="compositionally biased region" description="Polar residues" evidence="2">
    <location>
        <begin position="297"/>
        <end position="306"/>
    </location>
</feature>
<evidence type="ECO:0000256" key="2">
    <source>
        <dbReference type="SAM" id="MobiDB-lite"/>
    </source>
</evidence>
<comment type="caution">
    <text evidence="3">The sequence shown here is derived from an EMBL/GenBank/DDBJ whole genome shotgun (WGS) entry which is preliminary data.</text>
</comment>
<feature type="coiled-coil region" evidence="1">
    <location>
        <begin position="180"/>
        <end position="274"/>
    </location>
</feature>
<sequence length="325" mass="38267">MDSQDLNVNPDGSRYPASGQPGAKAEGFNDSKNHNEDMDDNQQDEGEADIEEFIEILEEHCKNCENEGKYVEAEMAKNRIKELKEQKKQMDLEELMNRQQNENIELEETHILEFNNFNQDWDKRMNAFQIHSSTLIKDLEQKHIAKHEEWKESLDEKIPAKFKPSSELLNLRRIQISLAKQKEYKEAHQVQIRSQKLEKEEKARYEEERNGKIMKSEEKLFQQQDNEMEALRKRIIAGENEQKKQRALELERMFQRYQNVKKELENQHKMERIRLEKGQTFDPNASKMSRMSARPKTASSRGGQRSSAKKHRAAAPPSNTGYGRF</sequence>
<proteinExistence type="predicted"/>
<feature type="compositionally biased region" description="Acidic residues" evidence="2">
    <location>
        <begin position="37"/>
        <end position="48"/>
    </location>
</feature>
<dbReference type="Proteomes" id="UP001295684">
    <property type="component" value="Unassembled WGS sequence"/>
</dbReference>
<evidence type="ECO:0000313" key="4">
    <source>
        <dbReference type="Proteomes" id="UP001295684"/>
    </source>
</evidence>
<keyword evidence="1" id="KW-0175">Coiled coil</keyword>
<accession>A0AAD2CY65</accession>